<dbReference type="EMBL" id="JABVXQ010000013">
    <property type="protein sequence ID" value="KAF6081823.1"/>
    <property type="molecule type" value="Genomic_DNA"/>
</dbReference>
<proteinExistence type="predicted"/>
<sequence>MAAQSFQSAHGVLHRVEVWPVGGACYHESSFPLARRLRLRRSSTGPQATRPGRHRVRAGHVLFPAPSPVLTAFRWLTFCDNPYQVNPKPADVTLASSRRPAAGASMSVASWGSPCGSRPEC</sequence>
<evidence type="ECO:0000313" key="3">
    <source>
        <dbReference type="Proteomes" id="UP000664940"/>
    </source>
</evidence>
<feature type="region of interest" description="Disordered" evidence="1">
    <location>
        <begin position="98"/>
        <end position="121"/>
    </location>
</feature>
<gene>
    <name evidence="2" type="ORF">HJG60_008830</name>
</gene>
<dbReference type="AlphaFoldDB" id="A0A833YWD2"/>
<evidence type="ECO:0000256" key="1">
    <source>
        <dbReference type="SAM" id="MobiDB-lite"/>
    </source>
</evidence>
<organism evidence="2 3">
    <name type="scientific">Phyllostomus discolor</name>
    <name type="common">pale spear-nosed bat</name>
    <dbReference type="NCBI Taxonomy" id="89673"/>
    <lineage>
        <taxon>Eukaryota</taxon>
        <taxon>Metazoa</taxon>
        <taxon>Chordata</taxon>
        <taxon>Craniata</taxon>
        <taxon>Vertebrata</taxon>
        <taxon>Euteleostomi</taxon>
        <taxon>Mammalia</taxon>
        <taxon>Eutheria</taxon>
        <taxon>Laurasiatheria</taxon>
        <taxon>Chiroptera</taxon>
        <taxon>Yangochiroptera</taxon>
        <taxon>Phyllostomidae</taxon>
        <taxon>Phyllostominae</taxon>
        <taxon>Phyllostomus</taxon>
    </lineage>
</organism>
<evidence type="ECO:0000313" key="2">
    <source>
        <dbReference type="EMBL" id="KAF6081823.1"/>
    </source>
</evidence>
<name>A0A833YWD2_9CHIR</name>
<protein>
    <submittedName>
        <fullName evidence="2">Uncharacterized protein</fullName>
    </submittedName>
</protein>
<dbReference type="Proteomes" id="UP000664940">
    <property type="component" value="Unassembled WGS sequence"/>
</dbReference>
<comment type="caution">
    <text evidence="2">The sequence shown here is derived from an EMBL/GenBank/DDBJ whole genome shotgun (WGS) entry which is preliminary data.</text>
</comment>
<reference evidence="2 3" key="1">
    <citation type="journal article" date="2020" name="Nature">
        <title>Six reference-quality genomes reveal evolution of bat adaptations.</title>
        <authorList>
            <person name="Jebb D."/>
            <person name="Huang Z."/>
            <person name="Pippel M."/>
            <person name="Hughes G.M."/>
            <person name="Lavrichenko K."/>
            <person name="Devanna P."/>
            <person name="Winkler S."/>
            <person name="Jermiin L.S."/>
            <person name="Skirmuntt E.C."/>
            <person name="Katzourakis A."/>
            <person name="Burkitt-Gray L."/>
            <person name="Ray D.A."/>
            <person name="Sullivan K.A.M."/>
            <person name="Roscito J.G."/>
            <person name="Kirilenko B.M."/>
            <person name="Davalos L.M."/>
            <person name="Corthals A.P."/>
            <person name="Power M.L."/>
            <person name="Jones G."/>
            <person name="Ransome R.D."/>
            <person name="Dechmann D.K.N."/>
            <person name="Locatelli A.G."/>
            <person name="Puechmaille S.J."/>
            <person name="Fedrigo O."/>
            <person name="Jarvis E.D."/>
            <person name="Hiller M."/>
            <person name="Vernes S.C."/>
            <person name="Myers E.W."/>
            <person name="Teeling E.C."/>
        </authorList>
    </citation>
    <scope>NUCLEOTIDE SEQUENCE [LARGE SCALE GENOMIC DNA]</scope>
    <source>
        <strain evidence="2">Bat1K_MPI-CBG_1</strain>
    </source>
</reference>
<accession>A0A833YWD2</accession>